<keyword evidence="4" id="KW-1185">Reference proteome</keyword>
<dbReference type="Proteomes" id="UP000737018">
    <property type="component" value="Unassembled WGS sequence"/>
</dbReference>
<dbReference type="PANTHER" id="PTHR23024">
    <property type="entry name" value="ARYLACETAMIDE DEACETYLASE"/>
    <property type="match status" value="1"/>
</dbReference>
<accession>A0A8J4QHT4</accession>
<reference evidence="3" key="1">
    <citation type="submission" date="2020-03" db="EMBL/GenBank/DDBJ databases">
        <title>Castanea mollissima Vanexum genome sequencing.</title>
        <authorList>
            <person name="Staton M."/>
        </authorList>
    </citation>
    <scope>NUCLEOTIDE SEQUENCE</scope>
    <source>
        <tissue evidence="3">Leaf</tissue>
    </source>
</reference>
<dbReference type="SUPFAM" id="SSF53474">
    <property type="entry name" value="alpha/beta-Hydrolases"/>
    <property type="match status" value="1"/>
</dbReference>
<feature type="domain" description="Alpha/beta hydrolase fold-3" evidence="2">
    <location>
        <begin position="93"/>
        <end position="310"/>
    </location>
</feature>
<dbReference type="PANTHER" id="PTHR23024:SF24">
    <property type="entry name" value="ALPHA_BETA HYDROLASE FOLD-3 DOMAIN-CONTAINING PROTEIN"/>
    <property type="match status" value="1"/>
</dbReference>
<gene>
    <name evidence="3" type="ORF">CMV_026190</name>
</gene>
<dbReference type="OrthoDB" id="408631at2759"/>
<organism evidence="3 4">
    <name type="scientific">Castanea mollissima</name>
    <name type="common">Chinese chestnut</name>
    <dbReference type="NCBI Taxonomy" id="60419"/>
    <lineage>
        <taxon>Eukaryota</taxon>
        <taxon>Viridiplantae</taxon>
        <taxon>Streptophyta</taxon>
        <taxon>Embryophyta</taxon>
        <taxon>Tracheophyta</taxon>
        <taxon>Spermatophyta</taxon>
        <taxon>Magnoliopsida</taxon>
        <taxon>eudicotyledons</taxon>
        <taxon>Gunneridae</taxon>
        <taxon>Pentapetalae</taxon>
        <taxon>rosids</taxon>
        <taxon>fabids</taxon>
        <taxon>Fagales</taxon>
        <taxon>Fagaceae</taxon>
        <taxon>Castanea</taxon>
    </lineage>
</organism>
<comment type="similarity">
    <text evidence="1">Belongs to the 'GDXG' lipolytic enzyme family.</text>
</comment>
<protein>
    <recommendedName>
        <fullName evidence="2">Alpha/beta hydrolase fold-3 domain-containing protein</fullName>
    </recommendedName>
</protein>
<comment type="caution">
    <text evidence="3">The sequence shown here is derived from an EMBL/GenBank/DDBJ whole genome shotgun (WGS) entry which is preliminary data.</text>
</comment>
<proteinExistence type="inferred from homology"/>
<dbReference type="EMBL" id="JRKL02007472">
    <property type="protein sequence ID" value="KAF3947709.1"/>
    <property type="molecule type" value="Genomic_DNA"/>
</dbReference>
<dbReference type="InterPro" id="IPR029058">
    <property type="entry name" value="AB_hydrolase_fold"/>
</dbReference>
<evidence type="ECO:0000313" key="3">
    <source>
        <dbReference type="EMBL" id="KAF3947709.1"/>
    </source>
</evidence>
<dbReference type="InterPro" id="IPR013094">
    <property type="entry name" value="AB_hydrolase_3"/>
</dbReference>
<dbReference type="Pfam" id="PF07859">
    <property type="entry name" value="Abhydrolase_3"/>
    <property type="match status" value="1"/>
</dbReference>
<evidence type="ECO:0000259" key="2">
    <source>
        <dbReference type="Pfam" id="PF07859"/>
    </source>
</evidence>
<name>A0A8J4QHT4_9ROSI</name>
<dbReference type="AlphaFoldDB" id="A0A8J4QHT4"/>
<dbReference type="InterPro" id="IPR050466">
    <property type="entry name" value="Carboxylest/Gibb_receptor"/>
</dbReference>
<sequence>MAQKQQPMLSPHLPWKVRLLLSIQSFALNNSLNSNGTVNRTFLNLFDLKSSPSKNPINGVKSFDITVDPSRELWFRLYTPTTTTTTATSLPIIIYFHGGGFILMAANSNPFDKFCRRLAREIPSIIVSVNYRLAPEHKYPCQYEDGFDVLKFIDEENLEHFPQNANLKQCFLAGDSAGGNIAHHVALKASESKFLKLRVTGLIALQPFFGGEERTESENKLDRAPVLKVEHTDWFWKAFLPEGSNRDHATANVFGPNSVDISRVNFPATIVFVGGFDPLQDWQKKYYEGLHKAGKEAYLIEYENAIHSFYAFPDFPEHSLMIREVRDFMQKQSCQ</sequence>
<evidence type="ECO:0000313" key="4">
    <source>
        <dbReference type="Proteomes" id="UP000737018"/>
    </source>
</evidence>
<dbReference type="Gene3D" id="3.40.50.1820">
    <property type="entry name" value="alpha/beta hydrolase"/>
    <property type="match status" value="1"/>
</dbReference>
<dbReference type="GO" id="GO:0009860">
    <property type="term" value="P:pollen tube growth"/>
    <property type="evidence" value="ECO:0007669"/>
    <property type="project" value="TreeGrafter"/>
</dbReference>
<evidence type="ECO:0000256" key="1">
    <source>
        <dbReference type="ARBA" id="ARBA00010515"/>
    </source>
</evidence>
<dbReference type="GO" id="GO:0052689">
    <property type="term" value="F:carboxylic ester hydrolase activity"/>
    <property type="evidence" value="ECO:0007669"/>
    <property type="project" value="TreeGrafter"/>
</dbReference>